<dbReference type="EMBL" id="ML119825">
    <property type="protein sequence ID" value="RPA73320.1"/>
    <property type="molecule type" value="Genomic_DNA"/>
</dbReference>
<dbReference type="PANTHER" id="PTHR37576:SF2">
    <property type="entry name" value="DEFECT AT LOW TEMPERATURE PROTEIN 1"/>
    <property type="match status" value="1"/>
</dbReference>
<proteinExistence type="predicted"/>
<gene>
    <name evidence="2" type="ORF">BJ508DRAFT_366783</name>
</gene>
<organism evidence="2 3">
    <name type="scientific">Ascobolus immersus RN42</name>
    <dbReference type="NCBI Taxonomy" id="1160509"/>
    <lineage>
        <taxon>Eukaryota</taxon>
        <taxon>Fungi</taxon>
        <taxon>Dikarya</taxon>
        <taxon>Ascomycota</taxon>
        <taxon>Pezizomycotina</taxon>
        <taxon>Pezizomycetes</taxon>
        <taxon>Pezizales</taxon>
        <taxon>Ascobolaceae</taxon>
        <taxon>Ascobolus</taxon>
    </lineage>
</organism>
<dbReference type="PANTHER" id="PTHR37576">
    <property type="entry name" value="DEFECT AT LOW TEMPERATURE PROTEIN 1"/>
    <property type="match status" value="1"/>
</dbReference>
<keyword evidence="1" id="KW-0472">Membrane</keyword>
<dbReference type="OrthoDB" id="5357734at2759"/>
<dbReference type="AlphaFoldDB" id="A0A3N4HN96"/>
<dbReference type="Proteomes" id="UP000275078">
    <property type="component" value="Unassembled WGS sequence"/>
</dbReference>
<feature type="transmembrane region" description="Helical" evidence="1">
    <location>
        <begin position="54"/>
        <end position="74"/>
    </location>
</feature>
<keyword evidence="1" id="KW-1133">Transmembrane helix</keyword>
<protein>
    <submittedName>
        <fullName evidence="2">Uncharacterized protein</fullName>
    </submittedName>
</protein>
<dbReference type="InterPro" id="IPR021514">
    <property type="entry name" value="DUF3176"/>
</dbReference>
<keyword evidence="1" id="KW-0812">Transmembrane</keyword>
<evidence type="ECO:0000256" key="1">
    <source>
        <dbReference type="SAM" id="Phobius"/>
    </source>
</evidence>
<sequence>MGLFSQYGKVERNIDERELQSSPSATAYNKNSPFLSGDQAKRWDTNALKRLPKLSFIAFIVVLAVCGFASYVIASAHETPVAEWNLGLSPSVWLALCTVAINTAVTALLDKGAELYWWSKAVKYGQTPTELHDTWSSGKIAGALFVIFTKFKFSRLAAAAIFAAAVRVNGPLFQQAVNTTIISAYEDVQVSAEVYERLPDGWSGILAERNYQLADISTSFADVFSGYMDRSPVKTAFKNDQGCGREGAKCEGYLPGTGFKVTCKADEPFPYAVEFDRDAHMEANGGRLTPPDPILLFTANITSLVPRSHDSGFNVTVRYKDKTTGCKGTGVIKTCEFVPYLLKYKVKVTETMDIVLLGNHTDDIPVEFFYPGGIAQRDDVSVSTFGGFTFAFKWLYESSAGLQFAYARGWRPYASGLFPAQHRVPNPALPENMERAQEFCHKVQYKDPMPGIIAGIREVAFRSSVLARPANNTADNAAAVKAEPILMFGAQKTRCRISKDLWLVSGWYQARREGSQP</sequence>
<keyword evidence="3" id="KW-1185">Reference proteome</keyword>
<dbReference type="STRING" id="1160509.A0A3N4HN96"/>
<accession>A0A3N4HN96</accession>
<name>A0A3N4HN96_ASCIM</name>
<evidence type="ECO:0000313" key="2">
    <source>
        <dbReference type="EMBL" id="RPA73320.1"/>
    </source>
</evidence>
<dbReference type="Pfam" id="PF11374">
    <property type="entry name" value="DUF3176"/>
    <property type="match status" value="1"/>
</dbReference>
<evidence type="ECO:0000313" key="3">
    <source>
        <dbReference type="Proteomes" id="UP000275078"/>
    </source>
</evidence>
<reference evidence="2 3" key="1">
    <citation type="journal article" date="2018" name="Nat. Ecol. Evol.">
        <title>Pezizomycetes genomes reveal the molecular basis of ectomycorrhizal truffle lifestyle.</title>
        <authorList>
            <person name="Murat C."/>
            <person name="Payen T."/>
            <person name="Noel B."/>
            <person name="Kuo A."/>
            <person name="Morin E."/>
            <person name="Chen J."/>
            <person name="Kohler A."/>
            <person name="Krizsan K."/>
            <person name="Balestrini R."/>
            <person name="Da Silva C."/>
            <person name="Montanini B."/>
            <person name="Hainaut M."/>
            <person name="Levati E."/>
            <person name="Barry K.W."/>
            <person name="Belfiori B."/>
            <person name="Cichocki N."/>
            <person name="Clum A."/>
            <person name="Dockter R.B."/>
            <person name="Fauchery L."/>
            <person name="Guy J."/>
            <person name="Iotti M."/>
            <person name="Le Tacon F."/>
            <person name="Lindquist E.A."/>
            <person name="Lipzen A."/>
            <person name="Malagnac F."/>
            <person name="Mello A."/>
            <person name="Molinier V."/>
            <person name="Miyauchi S."/>
            <person name="Poulain J."/>
            <person name="Riccioni C."/>
            <person name="Rubini A."/>
            <person name="Sitrit Y."/>
            <person name="Splivallo R."/>
            <person name="Traeger S."/>
            <person name="Wang M."/>
            <person name="Zifcakova L."/>
            <person name="Wipf D."/>
            <person name="Zambonelli A."/>
            <person name="Paolocci F."/>
            <person name="Nowrousian M."/>
            <person name="Ottonello S."/>
            <person name="Baldrian P."/>
            <person name="Spatafora J.W."/>
            <person name="Henrissat B."/>
            <person name="Nagy L.G."/>
            <person name="Aury J.M."/>
            <person name="Wincker P."/>
            <person name="Grigoriev I.V."/>
            <person name="Bonfante P."/>
            <person name="Martin F.M."/>
        </authorList>
    </citation>
    <scope>NUCLEOTIDE SEQUENCE [LARGE SCALE GENOMIC DNA]</scope>
    <source>
        <strain evidence="2 3">RN42</strain>
    </source>
</reference>